<organism evidence="4 5">
    <name type="scientific">Cupriavidus gilardii</name>
    <dbReference type="NCBI Taxonomy" id="82541"/>
    <lineage>
        <taxon>Bacteria</taxon>
        <taxon>Pseudomonadati</taxon>
        <taxon>Pseudomonadota</taxon>
        <taxon>Betaproteobacteria</taxon>
        <taxon>Burkholderiales</taxon>
        <taxon>Burkholderiaceae</taxon>
        <taxon>Cupriavidus</taxon>
    </lineage>
</organism>
<dbReference type="PROSITE" id="PS51724">
    <property type="entry name" value="SPOR"/>
    <property type="match status" value="1"/>
</dbReference>
<proteinExistence type="predicted"/>
<evidence type="ECO:0000259" key="3">
    <source>
        <dbReference type="PROSITE" id="PS51724"/>
    </source>
</evidence>
<keyword evidence="2" id="KW-0472">Membrane</keyword>
<feature type="compositionally biased region" description="Basic and acidic residues" evidence="1">
    <location>
        <begin position="148"/>
        <end position="180"/>
    </location>
</feature>
<dbReference type="RefSeq" id="WP_252253623.1">
    <property type="nucleotide sequence ID" value="NZ_CP098736.1"/>
</dbReference>
<reference evidence="4" key="1">
    <citation type="submission" date="2022-06" db="EMBL/GenBank/DDBJ databases">
        <title>Complete genome sequence and characterization of Cupriavidus gilardii QJ1 isolated from contaminating cells.</title>
        <authorList>
            <person name="Qi J."/>
        </authorList>
    </citation>
    <scope>NUCLEOTIDE SEQUENCE</scope>
    <source>
        <strain evidence="4">QJ1</strain>
    </source>
</reference>
<sequence>MGLLSLFSFRKGKDAAPERARRARGDAGAAGTRAGSRDTRRGADRGADDYADDMLDPEFPQKQRARRRLIGALVMTVAAVIVLPIVFETEPRPAADQIAVRLSGGQGEAQARPEPRKAAPLAPQQQSRLDAQALDAGEELVSAPAARGVDKPAEKPAERTEAVAKADPKPESKPESRAEAKSSGSGKYVILVGAFSTEDKARQWMSKLKANKVPAYIERKALADGERILLRAGPFSDRDAADAAEKRVRATGLTARVVEL</sequence>
<keyword evidence="2" id="KW-0812">Transmembrane</keyword>
<dbReference type="InterPro" id="IPR036680">
    <property type="entry name" value="SPOR-like_sf"/>
</dbReference>
<dbReference type="Gene3D" id="3.30.70.1070">
    <property type="entry name" value="Sporulation related repeat"/>
    <property type="match status" value="1"/>
</dbReference>
<feature type="region of interest" description="Disordered" evidence="1">
    <location>
        <begin position="103"/>
        <end position="127"/>
    </location>
</feature>
<keyword evidence="2" id="KW-1133">Transmembrane helix</keyword>
<feature type="compositionally biased region" description="Basic and acidic residues" evidence="1">
    <location>
        <begin position="11"/>
        <end position="25"/>
    </location>
</feature>
<evidence type="ECO:0000313" key="5">
    <source>
        <dbReference type="Proteomes" id="UP001056648"/>
    </source>
</evidence>
<gene>
    <name evidence="4" type="ORF">NDR89_15105</name>
</gene>
<dbReference type="EMBL" id="CP098736">
    <property type="protein sequence ID" value="USE81054.1"/>
    <property type="molecule type" value="Genomic_DNA"/>
</dbReference>
<feature type="transmembrane region" description="Helical" evidence="2">
    <location>
        <begin position="69"/>
        <end position="87"/>
    </location>
</feature>
<accession>A0ABY4VUT6</accession>
<feature type="domain" description="SPOR" evidence="3">
    <location>
        <begin position="182"/>
        <end position="260"/>
    </location>
</feature>
<keyword evidence="5" id="KW-1185">Reference proteome</keyword>
<dbReference type="Pfam" id="PF05036">
    <property type="entry name" value="SPOR"/>
    <property type="match status" value="1"/>
</dbReference>
<name>A0ABY4VUT6_9BURK</name>
<evidence type="ECO:0000256" key="2">
    <source>
        <dbReference type="SAM" id="Phobius"/>
    </source>
</evidence>
<protein>
    <submittedName>
        <fullName evidence="4">SPOR domain-containing protein</fullName>
    </submittedName>
</protein>
<feature type="region of interest" description="Disordered" evidence="1">
    <location>
        <begin position="141"/>
        <end position="183"/>
    </location>
</feature>
<evidence type="ECO:0000256" key="1">
    <source>
        <dbReference type="SAM" id="MobiDB-lite"/>
    </source>
</evidence>
<feature type="region of interest" description="Disordered" evidence="1">
    <location>
        <begin position="11"/>
        <end position="55"/>
    </location>
</feature>
<evidence type="ECO:0000313" key="4">
    <source>
        <dbReference type="EMBL" id="USE81054.1"/>
    </source>
</evidence>
<dbReference type="InterPro" id="IPR007730">
    <property type="entry name" value="SPOR-like_dom"/>
</dbReference>
<dbReference type="SUPFAM" id="SSF110997">
    <property type="entry name" value="Sporulation related repeat"/>
    <property type="match status" value="1"/>
</dbReference>
<dbReference type="Proteomes" id="UP001056648">
    <property type="component" value="Chromosome 2"/>
</dbReference>
<feature type="compositionally biased region" description="Basic and acidic residues" evidence="1">
    <location>
        <begin position="35"/>
        <end position="48"/>
    </location>
</feature>